<gene>
    <name evidence="1" type="ORF">CPIN18021_1239</name>
</gene>
<name>A0A1S6U8M4_9BACT</name>
<sequence length="204" mass="24504">MQGYILHTQKVKEEDLIVYILTDKFVVKSYRFYGARHSILVNGYKIDFELISSMNFLPHLRTVLHMGFKWLLDREKFIVWQQFMRLLYMHLKDVEDIDEIYFNEIDFCAKRMDKQNPKRLILQSYVKILEHEGRLHSEFECFICDEVISDNVCFARSLLPGHKNCLNKFSFELKKIEYLFDNKSTLMLDESDVNELYSILLEGF</sequence>
<dbReference type="RefSeq" id="WP_078423590.1">
    <property type="nucleotide sequence ID" value="NZ_CP017018.1"/>
</dbReference>
<evidence type="ECO:0000313" key="2">
    <source>
        <dbReference type="Proteomes" id="UP000190868"/>
    </source>
</evidence>
<dbReference type="Pfam" id="PF13114">
    <property type="entry name" value="RecO_N_2"/>
    <property type="match status" value="1"/>
</dbReference>
<dbReference type="InterPro" id="IPR022572">
    <property type="entry name" value="DNA_rep/recomb_RecO_N"/>
</dbReference>
<dbReference type="GeneID" id="56566831"/>
<dbReference type="KEGG" id="cpin:CPIN18020_1190"/>
<proteinExistence type="predicted"/>
<keyword evidence="2" id="KW-1185">Reference proteome</keyword>
<reference evidence="2" key="1">
    <citation type="submission" date="2016-09" db="EMBL/GenBank/DDBJ databases">
        <title>Comparative genomics of the Campylobacter concisus group.</title>
        <authorList>
            <person name="Miller W.G."/>
            <person name="Yee E."/>
            <person name="Chapman M.H."/>
            <person name="Huynh S."/>
            <person name="Bono J.L."/>
            <person name="On S.L.W."/>
            <person name="StLeger J."/>
            <person name="Foster G."/>
            <person name="Parker C.T."/>
        </authorList>
    </citation>
    <scope>NUCLEOTIDE SEQUENCE [LARGE SCALE GENOMIC DNA]</scope>
    <source>
        <strain evidence="2">RM18021</strain>
    </source>
</reference>
<accession>A0A1S6U8M4</accession>
<dbReference type="Proteomes" id="UP000190868">
    <property type="component" value="Chromosome"/>
</dbReference>
<evidence type="ECO:0000313" key="1">
    <source>
        <dbReference type="EMBL" id="AQW88035.1"/>
    </source>
</evidence>
<dbReference type="NCBIfam" id="NF010483">
    <property type="entry name" value="PRK13908.1"/>
    <property type="match status" value="1"/>
</dbReference>
<dbReference type="EMBL" id="CP017258">
    <property type="protein sequence ID" value="AQW88035.1"/>
    <property type="molecule type" value="Genomic_DNA"/>
</dbReference>
<protein>
    <submittedName>
        <fullName evidence="1">Uncharacterized protein</fullName>
    </submittedName>
</protein>
<organism evidence="1 2">
    <name type="scientific">Campylobacter pinnipediorum subsp. caledonicus</name>
    <dbReference type="NCBI Taxonomy" id="1874362"/>
    <lineage>
        <taxon>Bacteria</taxon>
        <taxon>Pseudomonadati</taxon>
        <taxon>Campylobacterota</taxon>
        <taxon>Epsilonproteobacteria</taxon>
        <taxon>Campylobacterales</taxon>
        <taxon>Campylobacteraceae</taxon>
        <taxon>Campylobacter</taxon>
    </lineage>
</organism>
<dbReference type="AlphaFoldDB" id="A0A1S6U8M4"/>